<keyword evidence="12" id="KW-1185">Reference proteome</keyword>
<dbReference type="PANTHER" id="PTHR31571">
    <property type="entry name" value="ALTERED INHERITANCE OF MITOCHONDRIA PROTEIN 6"/>
    <property type="match status" value="1"/>
</dbReference>
<protein>
    <recommendedName>
        <fullName evidence="2">histone acetyltransferase</fullName>
        <ecNumber evidence="2">2.3.1.48</ecNumber>
    </recommendedName>
</protein>
<dbReference type="Proteomes" id="UP000298138">
    <property type="component" value="Unassembled WGS sequence"/>
</dbReference>
<feature type="compositionally biased region" description="Basic and acidic residues" evidence="10">
    <location>
        <begin position="320"/>
        <end position="331"/>
    </location>
</feature>
<reference evidence="11 12" key="1">
    <citation type="submission" date="2019-04" db="EMBL/GenBank/DDBJ databases">
        <title>Comparative genomics and transcriptomics to analyze fruiting body development in filamentous ascomycetes.</title>
        <authorList>
            <consortium name="DOE Joint Genome Institute"/>
            <person name="Lutkenhaus R."/>
            <person name="Traeger S."/>
            <person name="Breuer J."/>
            <person name="Kuo A."/>
            <person name="Lipzen A."/>
            <person name="Pangilinan J."/>
            <person name="Dilworth D."/>
            <person name="Sandor L."/>
            <person name="Poggeler S."/>
            <person name="Barry K."/>
            <person name="Grigoriev I.V."/>
            <person name="Nowrousian M."/>
        </authorList>
    </citation>
    <scope>NUCLEOTIDE SEQUENCE [LARGE SCALE GENOMIC DNA]</scope>
    <source>
        <strain evidence="11 12">CBS 389.68</strain>
    </source>
</reference>
<organism evidence="11 12">
    <name type="scientific">Ascodesmis nigricans</name>
    <dbReference type="NCBI Taxonomy" id="341454"/>
    <lineage>
        <taxon>Eukaryota</taxon>
        <taxon>Fungi</taxon>
        <taxon>Dikarya</taxon>
        <taxon>Ascomycota</taxon>
        <taxon>Pezizomycotina</taxon>
        <taxon>Pezizomycetes</taxon>
        <taxon>Pezizales</taxon>
        <taxon>Ascodesmidaceae</taxon>
        <taxon>Ascodesmis</taxon>
    </lineage>
</organism>
<dbReference type="SMART" id="SM01250">
    <property type="entry name" value="KAT11"/>
    <property type="match status" value="1"/>
</dbReference>
<dbReference type="InterPro" id="IPR051236">
    <property type="entry name" value="HAT_RTT109-like"/>
</dbReference>
<evidence type="ECO:0000256" key="1">
    <source>
        <dbReference type="ARBA" id="ARBA00004123"/>
    </source>
</evidence>
<feature type="compositionally biased region" description="Polar residues" evidence="10">
    <location>
        <begin position="332"/>
        <end position="341"/>
    </location>
</feature>
<comment type="subcellular location">
    <subcellularLocation>
        <location evidence="1">Nucleus</location>
    </subcellularLocation>
</comment>
<dbReference type="GO" id="GO:0032931">
    <property type="term" value="F:histone H3K56 acetyltransferase activity"/>
    <property type="evidence" value="ECO:0007669"/>
    <property type="project" value="TreeGrafter"/>
</dbReference>
<sequence>MPSTFQDRLSQCLPIDLEVTVYELASSPAKCAPLFLPPPPESPHPTTREARFLAIEHDSVLIFAMEVWIYKDSTTGDVTMFVSKVDSSGYFPQKLSSFTPKTEPATKKSVFRTIASAFLDYVIDGQLEVVPKPCVTLALFARSQTQYLFSNSAANSSKHVLSDRALIAWWCQTVNPTFQRYAKSSSAKAYLLVPGSDRLEVQKLLPKATGDEANWIHGHPFELDQARDITVREVIPHFTDDPKSRFMEELNGEDVEKSAKSAKRTQKWNAITTVDQFWELMSYRQECSAGRCVGFLWVTIPGDEVAENEGEVIPTVVQEGKVDSNDEERSPSQEQQTTPEKTSPRPKLVSRKRSMSNVNSLLSPRKKSRTFVSILSRRSSDAHDFLIVDDKRYKRAFESLLLHSDFGNLEKARKSSRKWIDGAHAMAHGPENDGEETQHWGIKVKGKLEVGAPASTHSSPTEKALAEDKPQVNMLGAGLIRKKKKPA</sequence>
<keyword evidence="7" id="KW-0804">Transcription</keyword>
<dbReference type="OrthoDB" id="3361892at2759"/>
<dbReference type="GO" id="GO:0006355">
    <property type="term" value="P:regulation of DNA-templated transcription"/>
    <property type="evidence" value="ECO:0007669"/>
    <property type="project" value="InterPro"/>
</dbReference>
<evidence type="ECO:0000256" key="2">
    <source>
        <dbReference type="ARBA" id="ARBA00013184"/>
    </source>
</evidence>
<evidence type="ECO:0000256" key="6">
    <source>
        <dbReference type="ARBA" id="ARBA00023015"/>
    </source>
</evidence>
<dbReference type="InParanoid" id="A0A4S2N733"/>
<comment type="catalytic activity">
    <reaction evidence="9">
        <text>L-lysyl-[histone] + acetyl-CoA = N(6)-acetyl-L-lysyl-[histone] + CoA + H(+)</text>
        <dbReference type="Rhea" id="RHEA:21992"/>
        <dbReference type="Rhea" id="RHEA-COMP:9845"/>
        <dbReference type="Rhea" id="RHEA-COMP:11338"/>
        <dbReference type="ChEBI" id="CHEBI:15378"/>
        <dbReference type="ChEBI" id="CHEBI:29969"/>
        <dbReference type="ChEBI" id="CHEBI:57287"/>
        <dbReference type="ChEBI" id="CHEBI:57288"/>
        <dbReference type="ChEBI" id="CHEBI:61930"/>
        <dbReference type="EC" id="2.3.1.48"/>
    </reaction>
    <physiologicalReaction direction="left-to-right" evidence="9">
        <dbReference type="Rhea" id="RHEA:21993"/>
    </physiologicalReaction>
</comment>
<gene>
    <name evidence="11" type="ORF">EX30DRAFT_16663</name>
</gene>
<keyword evidence="6" id="KW-0805">Transcription regulation</keyword>
<evidence type="ECO:0000256" key="4">
    <source>
        <dbReference type="ARBA" id="ARBA00022763"/>
    </source>
</evidence>
<evidence type="ECO:0000256" key="9">
    <source>
        <dbReference type="ARBA" id="ARBA00048940"/>
    </source>
</evidence>
<feature type="region of interest" description="Disordered" evidence="10">
    <location>
        <begin position="319"/>
        <end position="363"/>
    </location>
</feature>
<dbReference type="Pfam" id="PF08214">
    <property type="entry name" value="HAT_KAT11"/>
    <property type="match status" value="1"/>
</dbReference>
<evidence type="ECO:0000256" key="8">
    <source>
        <dbReference type="ARBA" id="ARBA00023242"/>
    </source>
</evidence>
<keyword evidence="8" id="KW-0539">Nucleus</keyword>
<dbReference type="FunCoup" id="A0A4S2N733">
    <property type="interactions" value="22"/>
</dbReference>
<evidence type="ECO:0000256" key="3">
    <source>
        <dbReference type="ARBA" id="ARBA00022679"/>
    </source>
</evidence>
<dbReference type="EMBL" id="ML220112">
    <property type="protein sequence ID" value="TGZ85111.1"/>
    <property type="molecule type" value="Genomic_DNA"/>
</dbReference>
<keyword evidence="5" id="KW-0007">Acetylation</keyword>
<evidence type="ECO:0000256" key="5">
    <source>
        <dbReference type="ARBA" id="ARBA00022990"/>
    </source>
</evidence>
<dbReference type="GO" id="GO:0006974">
    <property type="term" value="P:DNA damage response"/>
    <property type="evidence" value="ECO:0007669"/>
    <property type="project" value="UniProtKB-KW"/>
</dbReference>
<dbReference type="InterPro" id="IPR016849">
    <property type="entry name" value="Rtt109"/>
</dbReference>
<evidence type="ECO:0000313" key="11">
    <source>
        <dbReference type="EMBL" id="TGZ85111.1"/>
    </source>
</evidence>
<dbReference type="PANTHER" id="PTHR31571:SF2">
    <property type="entry name" value="HISTONE ACETYLTRANSFERASE RTT109"/>
    <property type="match status" value="1"/>
</dbReference>
<feature type="region of interest" description="Disordered" evidence="10">
    <location>
        <begin position="450"/>
        <end position="470"/>
    </location>
</feature>
<dbReference type="EC" id="2.3.1.48" evidence="2"/>
<dbReference type="InterPro" id="IPR013178">
    <property type="entry name" value="Histone_AcTrfase_Rtt109/CBP"/>
</dbReference>
<evidence type="ECO:0000256" key="7">
    <source>
        <dbReference type="ARBA" id="ARBA00023163"/>
    </source>
</evidence>
<dbReference type="AlphaFoldDB" id="A0A4S2N733"/>
<evidence type="ECO:0000313" key="12">
    <source>
        <dbReference type="Proteomes" id="UP000298138"/>
    </source>
</evidence>
<dbReference type="PROSITE" id="PS51728">
    <property type="entry name" value="RTT109_HAT"/>
    <property type="match status" value="1"/>
</dbReference>
<name>A0A4S2N733_9PEZI</name>
<evidence type="ECO:0000256" key="10">
    <source>
        <dbReference type="SAM" id="MobiDB-lite"/>
    </source>
</evidence>
<dbReference type="STRING" id="341454.A0A4S2N733"/>
<proteinExistence type="predicted"/>
<accession>A0A4S2N733</accession>
<dbReference type="GO" id="GO:0005634">
    <property type="term" value="C:nucleus"/>
    <property type="evidence" value="ECO:0007669"/>
    <property type="project" value="UniProtKB-SubCell"/>
</dbReference>
<keyword evidence="4" id="KW-0227">DNA damage</keyword>
<keyword evidence="3" id="KW-0808">Transferase</keyword>